<feature type="compositionally biased region" description="Low complexity" evidence="1">
    <location>
        <begin position="62"/>
        <end position="75"/>
    </location>
</feature>
<feature type="region of interest" description="Disordered" evidence="1">
    <location>
        <begin position="37"/>
        <end position="83"/>
    </location>
</feature>
<dbReference type="AlphaFoldDB" id="A0A699XJ05"/>
<reference evidence="2" key="1">
    <citation type="journal article" date="2019" name="Sci. Rep.">
        <title>Draft genome of Tanacetum cinerariifolium, the natural source of mosquito coil.</title>
        <authorList>
            <person name="Yamashiro T."/>
            <person name="Shiraishi A."/>
            <person name="Satake H."/>
            <person name="Nakayama K."/>
        </authorList>
    </citation>
    <scope>NUCLEOTIDE SEQUENCE</scope>
</reference>
<evidence type="ECO:0000256" key="1">
    <source>
        <dbReference type="SAM" id="MobiDB-lite"/>
    </source>
</evidence>
<feature type="region of interest" description="Disordered" evidence="1">
    <location>
        <begin position="1"/>
        <end position="21"/>
    </location>
</feature>
<evidence type="ECO:0000313" key="2">
    <source>
        <dbReference type="EMBL" id="GFD59173.1"/>
    </source>
</evidence>
<protein>
    <submittedName>
        <fullName evidence="2">Uncharacterized protein</fullName>
    </submittedName>
</protein>
<organism evidence="2">
    <name type="scientific">Tanacetum cinerariifolium</name>
    <name type="common">Dalmatian daisy</name>
    <name type="synonym">Chrysanthemum cinerariifolium</name>
    <dbReference type="NCBI Taxonomy" id="118510"/>
    <lineage>
        <taxon>Eukaryota</taxon>
        <taxon>Viridiplantae</taxon>
        <taxon>Streptophyta</taxon>
        <taxon>Embryophyta</taxon>
        <taxon>Tracheophyta</taxon>
        <taxon>Spermatophyta</taxon>
        <taxon>Magnoliopsida</taxon>
        <taxon>eudicotyledons</taxon>
        <taxon>Gunneridae</taxon>
        <taxon>Pentapetalae</taxon>
        <taxon>asterids</taxon>
        <taxon>campanulids</taxon>
        <taxon>Asterales</taxon>
        <taxon>Asteraceae</taxon>
        <taxon>Asteroideae</taxon>
        <taxon>Anthemideae</taxon>
        <taxon>Anthemidinae</taxon>
        <taxon>Tanacetum</taxon>
    </lineage>
</organism>
<name>A0A699XJ05_TANCI</name>
<feature type="non-terminal residue" evidence="2">
    <location>
        <position position="1"/>
    </location>
</feature>
<sequence length="83" mass="8098">PGRTPGLGRARAPDGAAAGQCRRVRAARRGIGLARVGGVLGGRRGHDVEPGGSAAARDRGPGRAAGSAGSASGAGRHPGRDRL</sequence>
<gene>
    <name evidence="2" type="ORF">Tci_931142</name>
</gene>
<feature type="non-terminal residue" evidence="2">
    <location>
        <position position="83"/>
    </location>
</feature>
<proteinExistence type="predicted"/>
<accession>A0A699XJ05</accession>
<comment type="caution">
    <text evidence="2">The sequence shown here is derived from an EMBL/GenBank/DDBJ whole genome shotgun (WGS) entry which is preliminary data.</text>
</comment>
<dbReference type="EMBL" id="BKCJ011861865">
    <property type="protein sequence ID" value="GFD59173.1"/>
    <property type="molecule type" value="Genomic_DNA"/>
</dbReference>